<evidence type="ECO:0000256" key="3">
    <source>
        <dbReference type="ARBA" id="ARBA00023024"/>
    </source>
</evidence>
<keyword evidence="10" id="KW-0732">Signal</keyword>
<dbReference type="GO" id="GO:0006032">
    <property type="term" value="P:chitin catabolic process"/>
    <property type="evidence" value="ECO:0007669"/>
    <property type="project" value="UniProtKB-KW"/>
</dbReference>
<reference evidence="12" key="1">
    <citation type="submission" date="2021-10" db="EMBL/GenBank/DDBJ databases">
        <title>De novo Genome Assembly of Clathrus columnatus (Basidiomycota, Fungi) Using Illumina and Nanopore Sequence Data.</title>
        <authorList>
            <person name="Ogiso-Tanaka E."/>
            <person name="Itagaki H."/>
            <person name="Hosoya T."/>
            <person name="Hosaka K."/>
        </authorList>
    </citation>
    <scope>NUCLEOTIDE SEQUENCE</scope>
    <source>
        <strain evidence="12">MO-923</strain>
    </source>
</reference>
<evidence type="ECO:0000313" key="13">
    <source>
        <dbReference type="Proteomes" id="UP001050691"/>
    </source>
</evidence>
<protein>
    <recommendedName>
        <fullName evidence="11">GH18 domain-containing protein</fullName>
    </recommendedName>
</protein>
<dbReference type="PROSITE" id="PS51910">
    <property type="entry name" value="GH18_2"/>
    <property type="match status" value="1"/>
</dbReference>
<dbReference type="GO" id="GO:0000272">
    <property type="term" value="P:polysaccharide catabolic process"/>
    <property type="evidence" value="ECO:0007669"/>
    <property type="project" value="UniProtKB-KW"/>
</dbReference>
<evidence type="ECO:0000256" key="6">
    <source>
        <dbReference type="ARBA" id="ARBA00023326"/>
    </source>
</evidence>
<dbReference type="GO" id="GO:0008061">
    <property type="term" value="F:chitin binding"/>
    <property type="evidence" value="ECO:0007669"/>
    <property type="project" value="InterPro"/>
</dbReference>
<dbReference type="Gene3D" id="3.10.50.10">
    <property type="match status" value="1"/>
</dbReference>
<dbReference type="PROSITE" id="PS01095">
    <property type="entry name" value="GH18_1"/>
    <property type="match status" value="1"/>
</dbReference>
<evidence type="ECO:0000256" key="2">
    <source>
        <dbReference type="ARBA" id="ARBA00022801"/>
    </source>
</evidence>
<feature type="compositionally biased region" description="Low complexity" evidence="9">
    <location>
        <begin position="38"/>
        <end position="75"/>
    </location>
</feature>
<dbReference type="SUPFAM" id="SSF54556">
    <property type="entry name" value="Chitinase insertion domain"/>
    <property type="match status" value="1"/>
</dbReference>
<evidence type="ECO:0000256" key="4">
    <source>
        <dbReference type="ARBA" id="ARBA00023277"/>
    </source>
</evidence>
<keyword evidence="4" id="KW-0119">Carbohydrate metabolism</keyword>
<comment type="similarity">
    <text evidence="8">Belongs to the glycosyl hydrolase 18 family.</text>
</comment>
<keyword evidence="2 7" id="KW-0378">Hydrolase</keyword>
<proteinExistence type="inferred from homology"/>
<feature type="signal peptide" evidence="10">
    <location>
        <begin position="1"/>
        <end position="22"/>
    </location>
</feature>
<dbReference type="InterPro" id="IPR011583">
    <property type="entry name" value="Chitinase_II/V-like_cat"/>
</dbReference>
<dbReference type="Pfam" id="PF00704">
    <property type="entry name" value="Glyco_hydro_18"/>
    <property type="match status" value="1"/>
</dbReference>
<evidence type="ECO:0000256" key="10">
    <source>
        <dbReference type="SAM" id="SignalP"/>
    </source>
</evidence>
<dbReference type="InterPro" id="IPR029070">
    <property type="entry name" value="Chitinase_insertion_sf"/>
</dbReference>
<dbReference type="AlphaFoldDB" id="A0AAV5ABM6"/>
<evidence type="ECO:0000256" key="7">
    <source>
        <dbReference type="RuleBase" id="RU000489"/>
    </source>
</evidence>
<dbReference type="GO" id="GO:0008843">
    <property type="term" value="F:endochitinase activity"/>
    <property type="evidence" value="ECO:0007669"/>
    <property type="project" value="UniProtKB-EC"/>
</dbReference>
<dbReference type="InterPro" id="IPR050314">
    <property type="entry name" value="Glycosyl_Hydrlase_18"/>
</dbReference>
<accession>A0AAV5ABM6</accession>
<dbReference type="InterPro" id="IPR017853">
    <property type="entry name" value="GH"/>
</dbReference>
<evidence type="ECO:0000256" key="8">
    <source>
        <dbReference type="RuleBase" id="RU004453"/>
    </source>
</evidence>
<keyword evidence="5 7" id="KW-0326">Glycosidase</keyword>
<name>A0AAV5ABM6_9AGAM</name>
<keyword evidence="13" id="KW-1185">Reference proteome</keyword>
<dbReference type="GO" id="GO:0005576">
    <property type="term" value="C:extracellular region"/>
    <property type="evidence" value="ECO:0007669"/>
    <property type="project" value="TreeGrafter"/>
</dbReference>
<gene>
    <name evidence="12" type="ORF">Clacol_004795</name>
</gene>
<evidence type="ECO:0000256" key="5">
    <source>
        <dbReference type="ARBA" id="ARBA00023295"/>
    </source>
</evidence>
<dbReference type="PANTHER" id="PTHR11177:SF392">
    <property type="entry name" value="HAP41P"/>
    <property type="match status" value="1"/>
</dbReference>
<comment type="caution">
    <text evidence="12">The sequence shown here is derived from an EMBL/GenBank/DDBJ whole genome shotgun (WGS) entry which is preliminary data.</text>
</comment>
<organism evidence="12 13">
    <name type="scientific">Clathrus columnatus</name>
    <dbReference type="NCBI Taxonomy" id="1419009"/>
    <lineage>
        <taxon>Eukaryota</taxon>
        <taxon>Fungi</taxon>
        <taxon>Dikarya</taxon>
        <taxon>Basidiomycota</taxon>
        <taxon>Agaricomycotina</taxon>
        <taxon>Agaricomycetes</taxon>
        <taxon>Phallomycetidae</taxon>
        <taxon>Phallales</taxon>
        <taxon>Clathraceae</taxon>
        <taxon>Clathrus</taxon>
    </lineage>
</organism>
<dbReference type="EMBL" id="BPWL01000005">
    <property type="protein sequence ID" value="GJJ10568.1"/>
    <property type="molecule type" value="Genomic_DNA"/>
</dbReference>
<evidence type="ECO:0000256" key="1">
    <source>
        <dbReference type="ARBA" id="ARBA00000822"/>
    </source>
</evidence>
<feature type="chain" id="PRO_5043338259" description="GH18 domain-containing protein" evidence="10">
    <location>
        <begin position="23"/>
        <end position="465"/>
    </location>
</feature>
<dbReference type="SUPFAM" id="SSF51445">
    <property type="entry name" value="(Trans)glycosidases"/>
    <property type="match status" value="1"/>
</dbReference>
<dbReference type="InterPro" id="IPR001223">
    <property type="entry name" value="Glyco_hydro18_cat"/>
</dbReference>
<evidence type="ECO:0000313" key="12">
    <source>
        <dbReference type="EMBL" id="GJJ10568.1"/>
    </source>
</evidence>
<dbReference type="SMART" id="SM00636">
    <property type="entry name" value="Glyco_18"/>
    <property type="match status" value="1"/>
</dbReference>
<keyword evidence="3" id="KW-0146">Chitin degradation</keyword>
<dbReference type="PANTHER" id="PTHR11177">
    <property type="entry name" value="CHITINASE"/>
    <property type="match status" value="1"/>
</dbReference>
<feature type="domain" description="GH18" evidence="11">
    <location>
        <begin position="85"/>
        <end position="465"/>
    </location>
</feature>
<dbReference type="InterPro" id="IPR001579">
    <property type="entry name" value="Glyco_hydro_18_chit_AS"/>
</dbReference>
<evidence type="ECO:0000256" key="9">
    <source>
        <dbReference type="SAM" id="MobiDB-lite"/>
    </source>
</evidence>
<sequence length="465" mass="48644">MRVSSFLTTLVTLSTVLSSATAVGTKVRRCAVRGGAKSGSVSSSASGSSSTPVSSSGNSGSSSPPSSTSTSSGVSSKAPQVVQSAWFAGYHVDSSTGVSFNVDQISWSKYTHMTYAFAVTSPDPTSISISSQDEEVIPQLVSAAHNNNVTVSISVGGWTGSRYFSTAVASQASRTQFVTTLSNFVNKYGFDGIDFDWEYPNKQGIGCNAISPGDSANFLSLLQLLRSTPSTKDLILSVATSILPFASSSGAPMTDVSAFAKVIDWIEMMNYDIWGSWSSAVGPNAPLADSCAPGPDQQGSATSGIQAWTAAGMPADKLVLGVAAYGHSFSVSPQNALQGESLVAYPAFNKNNQPAGDNWDATPGTDICGNATPQGGIFTYWGLIANGFLTSTGQNAPGIDYRFDTCSQTAYVYNPQSQVMVSFDDQRAFTAKGQFIRTKNLRGFSMWEAGGDEKDMLLDAIIGGL</sequence>
<comment type="catalytic activity">
    <reaction evidence="1">
        <text>Random endo-hydrolysis of N-acetyl-beta-D-glucosaminide (1-&gt;4)-beta-linkages in chitin and chitodextrins.</text>
        <dbReference type="EC" id="3.2.1.14"/>
    </reaction>
</comment>
<evidence type="ECO:0000259" key="11">
    <source>
        <dbReference type="PROSITE" id="PS51910"/>
    </source>
</evidence>
<dbReference type="Gene3D" id="3.20.20.80">
    <property type="entry name" value="Glycosidases"/>
    <property type="match status" value="1"/>
</dbReference>
<dbReference type="Proteomes" id="UP001050691">
    <property type="component" value="Unassembled WGS sequence"/>
</dbReference>
<feature type="region of interest" description="Disordered" evidence="9">
    <location>
        <begin position="34"/>
        <end position="75"/>
    </location>
</feature>
<keyword evidence="6" id="KW-0624">Polysaccharide degradation</keyword>